<dbReference type="RefSeq" id="WP_101250253.1">
    <property type="nucleotide sequence ID" value="NZ_PIUM01000007.1"/>
</dbReference>
<dbReference type="SFLD" id="SFLDG01018">
    <property type="entry name" value="Squalene/Phytoene_Synthase_Lik"/>
    <property type="match status" value="1"/>
</dbReference>
<accession>A0A2N3PX59</accession>
<dbReference type="OrthoDB" id="9807580at2"/>
<dbReference type="SFLD" id="SFLDG01212">
    <property type="entry name" value="Phytoene_synthase_like"/>
    <property type="match status" value="1"/>
</dbReference>
<dbReference type="GO" id="GO:0004311">
    <property type="term" value="F:geranylgeranyl diphosphate synthase activity"/>
    <property type="evidence" value="ECO:0007669"/>
    <property type="project" value="InterPro"/>
</dbReference>
<dbReference type="SUPFAM" id="SSF48576">
    <property type="entry name" value="Terpenoid synthases"/>
    <property type="match status" value="1"/>
</dbReference>
<dbReference type="NCBIfam" id="TIGR03465">
    <property type="entry name" value="HpnD"/>
    <property type="match status" value="1"/>
</dbReference>
<dbReference type="PANTHER" id="PTHR31480">
    <property type="entry name" value="BIFUNCTIONAL LYCOPENE CYCLASE/PHYTOENE SYNTHASE"/>
    <property type="match status" value="1"/>
</dbReference>
<dbReference type="InterPro" id="IPR017828">
    <property type="entry name" value="SQ_synth_HpnD-like"/>
</dbReference>
<dbReference type="InterPro" id="IPR033904">
    <property type="entry name" value="Trans_IPPS_HH"/>
</dbReference>
<dbReference type="EMBL" id="PIUM01000007">
    <property type="protein sequence ID" value="PKU24994.1"/>
    <property type="molecule type" value="Genomic_DNA"/>
</dbReference>
<dbReference type="InterPro" id="IPR044843">
    <property type="entry name" value="Trans_IPPS_bact-type"/>
</dbReference>
<dbReference type="SFLD" id="SFLDS00005">
    <property type="entry name" value="Isoprenoid_Synthase_Type_I"/>
    <property type="match status" value="1"/>
</dbReference>
<dbReference type="InterPro" id="IPR008949">
    <property type="entry name" value="Isoprenoid_synthase_dom_sf"/>
</dbReference>
<dbReference type="CDD" id="cd00683">
    <property type="entry name" value="Trans_IPPS_HH"/>
    <property type="match status" value="1"/>
</dbReference>
<dbReference type="InterPro" id="IPR002060">
    <property type="entry name" value="Squ/phyt_synthse"/>
</dbReference>
<dbReference type="AlphaFoldDB" id="A0A2N3PX59"/>
<dbReference type="GO" id="GO:0051996">
    <property type="term" value="F:squalene synthase [NAD(P)H] activity"/>
    <property type="evidence" value="ECO:0007669"/>
    <property type="project" value="InterPro"/>
</dbReference>
<name>A0A2N3PX59_9PROT</name>
<dbReference type="Pfam" id="PF00494">
    <property type="entry name" value="SQS_PSY"/>
    <property type="match status" value="1"/>
</dbReference>
<keyword evidence="2" id="KW-1185">Reference proteome</keyword>
<dbReference type="Gene3D" id="1.10.600.10">
    <property type="entry name" value="Farnesyl Diphosphate Synthase"/>
    <property type="match status" value="1"/>
</dbReference>
<proteinExistence type="predicted"/>
<protein>
    <submittedName>
        <fullName evidence="1">Squalene synthase HpnD</fullName>
    </submittedName>
</protein>
<sequence length="290" mass="32839">MTAVARTDAPDDEAALIALVTERVRRSGSSFYWAMRMMPLERRQAMYAIYAFCREVDDIVDEPGETTDKRRRLGEWRDDIVALYENRVPRLPLAAALARPIRQFDLPSEDFIAVVDGCEMDTGKGVVRPDMPTLELYCDRVACAVGRLSVRIFGDFTPRSLDVANHQGRALQLTNILRDVREDAKIGRLYLPDNLLSAHGIESADPQTVADHPAIARVCRDLGEIARGHFAEAQSAMADCSRRAMRPAAVMMAMYRDIFERLEAAHWQPPDEIHIPKVRKIWCALRHGFF</sequence>
<evidence type="ECO:0000313" key="2">
    <source>
        <dbReference type="Proteomes" id="UP000233293"/>
    </source>
</evidence>
<dbReference type="GO" id="GO:0016117">
    <property type="term" value="P:carotenoid biosynthetic process"/>
    <property type="evidence" value="ECO:0007669"/>
    <property type="project" value="InterPro"/>
</dbReference>
<gene>
    <name evidence="1" type="primary">hpnD</name>
    <name evidence="1" type="ORF">CWS72_09015</name>
</gene>
<evidence type="ECO:0000313" key="1">
    <source>
        <dbReference type="EMBL" id="PKU24994.1"/>
    </source>
</evidence>
<dbReference type="Proteomes" id="UP000233293">
    <property type="component" value="Unassembled WGS sequence"/>
</dbReference>
<reference evidence="2" key="1">
    <citation type="submission" date="2017-12" db="EMBL/GenBank/DDBJ databases">
        <title>Draft genome sequence of Telmatospirillum siberiense 26-4b1T, an acidotolerant peatland alphaproteobacterium potentially involved in sulfur cycling.</title>
        <authorList>
            <person name="Hausmann B."/>
            <person name="Pjevac P."/>
            <person name="Schreck K."/>
            <person name="Herbold C.W."/>
            <person name="Daims H."/>
            <person name="Wagner M."/>
            <person name="Pester M."/>
            <person name="Loy A."/>
        </authorList>
    </citation>
    <scope>NUCLEOTIDE SEQUENCE [LARGE SCALE GENOMIC DNA]</scope>
    <source>
        <strain evidence="2">26-4b1</strain>
    </source>
</reference>
<organism evidence="1 2">
    <name type="scientific">Telmatospirillum siberiense</name>
    <dbReference type="NCBI Taxonomy" id="382514"/>
    <lineage>
        <taxon>Bacteria</taxon>
        <taxon>Pseudomonadati</taxon>
        <taxon>Pseudomonadota</taxon>
        <taxon>Alphaproteobacteria</taxon>
        <taxon>Rhodospirillales</taxon>
        <taxon>Rhodospirillaceae</taxon>
        <taxon>Telmatospirillum</taxon>
    </lineage>
</organism>
<comment type="caution">
    <text evidence="1">The sequence shown here is derived from an EMBL/GenBank/DDBJ whole genome shotgun (WGS) entry which is preliminary data.</text>
</comment>